<feature type="region of interest" description="Disordered" evidence="11">
    <location>
        <begin position="205"/>
        <end position="225"/>
    </location>
</feature>
<organism evidence="13 14">
    <name type="scientific">Folsomia candida</name>
    <name type="common">Springtail</name>
    <dbReference type="NCBI Taxonomy" id="158441"/>
    <lineage>
        <taxon>Eukaryota</taxon>
        <taxon>Metazoa</taxon>
        <taxon>Ecdysozoa</taxon>
        <taxon>Arthropoda</taxon>
        <taxon>Hexapoda</taxon>
        <taxon>Collembola</taxon>
        <taxon>Entomobryomorpha</taxon>
        <taxon>Isotomoidea</taxon>
        <taxon>Isotomidae</taxon>
        <taxon>Proisotominae</taxon>
        <taxon>Folsomia</taxon>
    </lineage>
</organism>
<comment type="caution">
    <text evidence="13">The sequence shown here is derived from an EMBL/GenBank/DDBJ whole genome shotgun (WGS) entry which is preliminary data.</text>
</comment>
<reference evidence="13 14" key="1">
    <citation type="submission" date="2015-12" db="EMBL/GenBank/DDBJ databases">
        <title>The genome of Folsomia candida.</title>
        <authorList>
            <person name="Faddeeva A."/>
            <person name="Derks M.F."/>
            <person name="Anvar Y."/>
            <person name="Smit S."/>
            <person name="Van Straalen N."/>
            <person name="Roelofs D."/>
        </authorList>
    </citation>
    <scope>NUCLEOTIDE SEQUENCE [LARGE SCALE GENOMIC DNA]</scope>
    <source>
        <strain evidence="13 14">VU population</strain>
        <tissue evidence="13">Whole body</tissue>
    </source>
</reference>
<protein>
    <submittedName>
        <fullName evidence="13">Zinc finger protein 37</fullName>
    </submittedName>
</protein>
<keyword evidence="5" id="KW-0862">Zinc</keyword>
<evidence type="ECO:0000256" key="11">
    <source>
        <dbReference type="SAM" id="MobiDB-lite"/>
    </source>
</evidence>
<proteinExistence type="predicted"/>
<feature type="domain" description="C2H2-type" evidence="12">
    <location>
        <begin position="280"/>
        <end position="307"/>
    </location>
</feature>
<evidence type="ECO:0000313" key="13">
    <source>
        <dbReference type="EMBL" id="OXA38511.1"/>
    </source>
</evidence>
<keyword evidence="2" id="KW-0479">Metal-binding</keyword>
<evidence type="ECO:0000256" key="5">
    <source>
        <dbReference type="ARBA" id="ARBA00022833"/>
    </source>
</evidence>
<dbReference type="PANTHER" id="PTHR24393">
    <property type="entry name" value="ZINC FINGER PROTEIN"/>
    <property type="match status" value="1"/>
</dbReference>
<dbReference type="Gene3D" id="3.30.160.60">
    <property type="entry name" value="Classic Zinc Finger"/>
    <property type="match status" value="4"/>
</dbReference>
<dbReference type="EMBL" id="LNIX01000045">
    <property type="protein sequence ID" value="OXA38511.1"/>
    <property type="molecule type" value="Genomic_DNA"/>
</dbReference>
<dbReference type="OrthoDB" id="6361061at2759"/>
<dbReference type="GO" id="GO:0005634">
    <property type="term" value="C:nucleus"/>
    <property type="evidence" value="ECO:0007669"/>
    <property type="project" value="UniProtKB-SubCell"/>
</dbReference>
<dbReference type="PROSITE" id="PS00028">
    <property type="entry name" value="ZINC_FINGER_C2H2_1"/>
    <property type="match status" value="5"/>
</dbReference>
<dbReference type="Proteomes" id="UP000198287">
    <property type="component" value="Unassembled WGS sequence"/>
</dbReference>
<keyword evidence="9" id="KW-0539">Nucleus</keyword>
<dbReference type="GO" id="GO:0000978">
    <property type="term" value="F:RNA polymerase II cis-regulatory region sequence-specific DNA binding"/>
    <property type="evidence" value="ECO:0007669"/>
    <property type="project" value="TreeGrafter"/>
</dbReference>
<dbReference type="FunFam" id="3.30.160.60:FF:000322">
    <property type="entry name" value="GDNF-inducible zinc finger protein 1"/>
    <property type="match status" value="1"/>
</dbReference>
<evidence type="ECO:0000256" key="8">
    <source>
        <dbReference type="ARBA" id="ARBA00023163"/>
    </source>
</evidence>
<evidence type="ECO:0000313" key="14">
    <source>
        <dbReference type="Proteomes" id="UP000198287"/>
    </source>
</evidence>
<feature type="region of interest" description="Disordered" evidence="11">
    <location>
        <begin position="1"/>
        <end position="34"/>
    </location>
</feature>
<evidence type="ECO:0000256" key="10">
    <source>
        <dbReference type="PROSITE-ProRule" id="PRU00042"/>
    </source>
</evidence>
<evidence type="ECO:0000259" key="12">
    <source>
        <dbReference type="PROSITE" id="PS50157"/>
    </source>
</evidence>
<evidence type="ECO:0000256" key="1">
    <source>
        <dbReference type="ARBA" id="ARBA00004123"/>
    </source>
</evidence>
<dbReference type="PROSITE" id="PS50157">
    <property type="entry name" value="ZINC_FINGER_C2H2_2"/>
    <property type="match status" value="5"/>
</dbReference>
<feature type="domain" description="C2H2-type" evidence="12">
    <location>
        <begin position="333"/>
        <end position="361"/>
    </location>
</feature>
<feature type="domain" description="C2H2-type" evidence="12">
    <location>
        <begin position="362"/>
        <end position="390"/>
    </location>
</feature>
<evidence type="ECO:0000256" key="6">
    <source>
        <dbReference type="ARBA" id="ARBA00023015"/>
    </source>
</evidence>
<keyword evidence="3" id="KW-0677">Repeat</keyword>
<evidence type="ECO:0000256" key="9">
    <source>
        <dbReference type="ARBA" id="ARBA00023242"/>
    </source>
</evidence>
<comment type="subcellular location">
    <subcellularLocation>
        <location evidence="1">Nucleus</location>
    </subcellularLocation>
</comment>
<keyword evidence="7" id="KW-0238">DNA-binding</keyword>
<dbReference type="PANTHER" id="PTHR24393:SF34">
    <property type="entry name" value="PR_SET DOMAIN 13"/>
    <property type="match status" value="1"/>
</dbReference>
<dbReference type="GO" id="GO:0001228">
    <property type="term" value="F:DNA-binding transcription activator activity, RNA polymerase II-specific"/>
    <property type="evidence" value="ECO:0007669"/>
    <property type="project" value="TreeGrafter"/>
</dbReference>
<dbReference type="SMART" id="SM00355">
    <property type="entry name" value="ZnF_C2H2"/>
    <property type="match status" value="5"/>
</dbReference>
<gene>
    <name evidence="13" type="ORF">Fcan01_26740</name>
</gene>
<dbReference type="InterPro" id="IPR013087">
    <property type="entry name" value="Znf_C2H2_type"/>
</dbReference>
<evidence type="ECO:0000256" key="2">
    <source>
        <dbReference type="ARBA" id="ARBA00022723"/>
    </source>
</evidence>
<feature type="compositionally biased region" description="Basic and acidic residues" evidence="11">
    <location>
        <begin position="205"/>
        <end position="215"/>
    </location>
</feature>
<name>A0A226D1J5_FOLCA</name>
<accession>A0A226D1J5</accession>
<dbReference type="InterPro" id="IPR036236">
    <property type="entry name" value="Znf_C2H2_sf"/>
</dbReference>
<evidence type="ECO:0000256" key="3">
    <source>
        <dbReference type="ARBA" id="ARBA00022737"/>
    </source>
</evidence>
<evidence type="ECO:0000256" key="7">
    <source>
        <dbReference type="ARBA" id="ARBA00023125"/>
    </source>
</evidence>
<dbReference type="STRING" id="158441.A0A226D1J5"/>
<keyword evidence="4 10" id="KW-0863">Zinc-finger</keyword>
<keyword evidence="6" id="KW-0805">Transcription regulation</keyword>
<sequence>MSQRLNPMRGGSGASFVVAGAGLRRPHRDREASNLPSSWIKAYSHFADGLAAKKGASSSFIVPEVGATKRKRLAKPLKFSDDDHDDDDKENNTMANPLARIEKWVNHQRASFDPARDTFAPDRDTFASFVDTSSPTLVTSSVIPNQSSDFSLRNASTLAQSMAELDAAMDATDFPVAFQNYEKRRAERRRGRKTGRAERLLKIVEEPETPEREEAPEPTASRTRTLRQNLKEESFTWETQRHRCHVCGKILSSKQDLIYHRFVHPSEDEKTAIVKQGSGHACYFCHRKFLHKSTYHAHLATHTTGKPFRRDQYSSKRDLTKPTPIHRADLRPFKCTECDKAFGQKHHLVSHKKIVHQKVKDFACPECVKKFGRKSDMVTHLNGVHAKIRHPCPHCGKTFTQKGKLGMHLKMVHPSE</sequence>
<keyword evidence="14" id="KW-1185">Reference proteome</keyword>
<dbReference type="Pfam" id="PF00096">
    <property type="entry name" value="zf-C2H2"/>
    <property type="match status" value="3"/>
</dbReference>
<keyword evidence="8" id="KW-0804">Transcription</keyword>
<feature type="domain" description="C2H2-type" evidence="12">
    <location>
        <begin position="242"/>
        <end position="269"/>
    </location>
</feature>
<dbReference type="GO" id="GO:0008270">
    <property type="term" value="F:zinc ion binding"/>
    <property type="evidence" value="ECO:0007669"/>
    <property type="project" value="UniProtKB-KW"/>
</dbReference>
<feature type="domain" description="C2H2-type" evidence="12">
    <location>
        <begin position="390"/>
        <end position="416"/>
    </location>
</feature>
<dbReference type="AlphaFoldDB" id="A0A226D1J5"/>
<dbReference type="SUPFAM" id="SSF57667">
    <property type="entry name" value="beta-beta-alpha zinc fingers"/>
    <property type="match status" value="2"/>
</dbReference>
<evidence type="ECO:0000256" key="4">
    <source>
        <dbReference type="ARBA" id="ARBA00022771"/>
    </source>
</evidence>